<evidence type="ECO:0000313" key="2">
    <source>
        <dbReference type="EMBL" id="CCF36415.1"/>
    </source>
</evidence>
<evidence type="ECO:0000256" key="1">
    <source>
        <dbReference type="SAM" id="MobiDB-lite"/>
    </source>
</evidence>
<sequence>PTSTDWCFLEGSNLGRCRIVNPSVELVTALISGFSLRVAYSPAKTKEDGHRHHQIASPEHGIRGK</sequence>
<dbReference type="AlphaFoldDB" id="H1V863"/>
<proteinExistence type="predicted"/>
<dbReference type="EMBL" id="CACQ02001968">
    <property type="protein sequence ID" value="CCF36415.1"/>
    <property type="molecule type" value="Genomic_DNA"/>
</dbReference>
<name>H1V863_COLHI</name>
<organism evidence="2 3">
    <name type="scientific">Colletotrichum higginsianum (strain IMI 349063)</name>
    <name type="common">Crucifer anthracnose fungus</name>
    <dbReference type="NCBI Taxonomy" id="759273"/>
    <lineage>
        <taxon>Eukaryota</taxon>
        <taxon>Fungi</taxon>
        <taxon>Dikarya</taxon>
        <taxon>Ascomycota</taxon>
        <taxon>Pezizomycotina</taxon>
        <taxon>Sordariomycetes</taxon>
        <taxon>Hypocreomycetidae</taxon>
        <taxon>Glomerellales</taxon>
        <taxon>Glomerellaceae</taxon>
        <taxon>Colletotrichum</taxon>
        <taxon>Colletotrichum destructivum species complex</taxon>
    </lineage>
</organism>
<feature type="region of interest" description="Disordered" evidence="1">
    <location>
        <begin position="43"/>
        <end position="65"/>
    </location>
</feature>
<protein>
    <submittedName>
        <fullName evidence="2">Uncharacterized protein</fullName>
    </submittedName>
</protein>
<dbReference type="Proteomes" id="UP000007174">
    <property type="component" value="Unassembled WGS sequence"/>
</dbReference>
<gene>
    <name evidence="2" type="ORF">CH063_01491</name>
</gene>
<dbReference type="HOGENOM" id="CLU_2855810_0_0_1"/>
<reference evidence="3" key="1">
    <citation type="journal article" date="2012" name="Nat. Genet.">
        <title>Lifestyle transitions in plant pathogenic Colletotrichum fungi deciphered by genome and transcriptome analyses.</title>
        <authorList>
            <person name="O'Connell R.J."/>
            <person name="Thon M.R."/>
            <person name="Hacquard S."/>
            <person name="Amyotte S.G."/>
            <person name="Kleemann J."/>
            <person name="Torres M.F."/>
            <person name="Damm U."/>
            <person name="Buiate E.A."/>
            <person name="Epstein L."/>
            <person name="Alkan N."/>
            <person name="Altmueller J."/>
            <person name="Alvarado-Balderrama L."/>
            <person name="Bauser C.A."/>
            <person name="Becker C."/>
            <person name="Birren B.W."/>
            <person name="Chen Z."/>
            <person name="Choi J."/>
            <person name="Crouch J.A."/>
            <person name="Duvick J.P."/>
            <person name="Farman M.A."/>
            <person name="Gan P."/>
            <person name="Heiman D."/>
            <person name="Henrissat B."/>
            <person name="Howard R.J."/>
            <person name="Kabbage M."/>
            <person name="Koch C."/>
            <person name="Kracher B."/>
            <person name="Kubo Y."/>
            <person name="Law A.D."/>
            <person name="Lebrun M.-H."/>
            <person name="Lee Y.-H."/>
            <person name="Miyara I."/>
            <person name="Moore N."/>
            <person name="Neumann U."/>
            <person name="Nordstroem K."/>
            <person name="Panaccione D.G."/>
            <person name="Panstruga R."/>
            <person name="Place M."/>
            <person name="Proctor R.H."/>
            <person name="Prusky D."/>
            <person name="Rech G."/>
            <person name="Reinhardt R."/>
            <person name="Rollins J.A."/>
            <person name="Rounsley S."/>
            <person name="Schardl C.L."/>
            <person name="Schwartz D.C."/>
            <person name="Shenoy N."/>
            <person name="Shirasu K."/>
            <person name="Sikhakolli U.R."/>
            <person name="Stueber K."/>
            <person name="Sukno S.A."/>
            <person name="Sweigard J.A."/>
            <person name="Takano Y."/>
            <person name="Takahara H."/>
            <person name="Trail F."/>
            <person name="van der Does H.C."/>
            <person name="Voll L.M."/>
            <person name="Will I."/>
            <person name="Young S."/>
            <person name="Zeng Q."/>
            <person name="Zhang J."/>
            <person name="Zhou S."/>
            <person name="Dickman M.B."/>
            <person name="Schulze-Lefert P."/>
            <person name="Ver Loren van Themaat E."/>
            <person name="Ma L.-J."/>
            <person name="Vaillancourt L.J."/>
        </authorList>
    </citation>
    <scope>NUCLEOTIDE SEQUENCE [LARGE SCALE GENOMIC DNA]</scope>
    <source>
        <strain evidence="3">IMI 349063</strain>
    </source>
</reference>
<accession>H1V863</accession>
<evidence type="ECO:0000313" key="3">
    <source>
        <dbReference type="Proteomes" id="UP000007174"/>
    </source>
</evidence>
<feature type="non-terminal residue" evidence="2">
    <location>
        <position position="65"/>
    </location>
</feature>